<dbReference type="InterPro" id="IPR037522">
    <property type="entry name" value="HD_GYP_dom"/>
</dbReference>
<dbReference type="InterPro" id="IPR003607">
    <property type="entry name" value="HD/PDEase_dom"/>
</dbReference>
<dbReference type="EMBL" id="BART01010736">
    <property type="protein sequence ID" value="GAG90001.1"/>
    <property type="molecule type" value="Genomic_DNA"/>
</dbReference>
<dbReference type="CDD" id="cd00077">
    <property type="entry name" value="HDc"/>
    <property type="match status" value="1"/>
</dbReference>
<name>X1D0M8_9ZZZZ</name>
<evidence type="ECO:0000256" key="1">
    <source>
        <dbReference type="SAM" id="Coils"/>
    </source>
</evidence>
<sequence>MKDEDKTKDELINELVKMRRRVAELETSETERKRTEEELKQRFQKLRRTMKDTIYAMALIVEIRDPYTAGHQRKVTSLGCAIAKEMSLSEDEIDGFRLAGAIHDIGRTYIPVEILSKPSLLTDIEFAMVRTHPKVGYDILKMVEFPWPIAEIVLQHHERMDGSGYPQGLSGKDIMLEARILAVADVIEAMASKRPYRPAHSIDKALEEISQTSHDT</sequence>
<protein>
    <recommendedName>
        <fullName evidence="2">HD-GYP domain-containing protein</fullName>
    </recommendedName>
</protein>
<dbReference type="PANTHER" id="PTHR43155:SF2">
    <property type="entry name" value="CYCLIC DI-GMP PHOSPHODIESTERASE PA4108"/>
    <property type="match status" value="1"/>
</dbReference>
<feature type="domain" description="HD-GYP" evidence="2">
    <location>
        <begin position="46"/>
        <end position="216"/>
    </location>
</feature>
<dbReference type="Pfam" id="PF13487">
    <property type="entry name" value="HD_5"/>
    <property type="match status" value="1"/>
</dbReference>
<accession>X1D0M8</accession>
<dbReference type="SUPFAM" id="SSF109604">
    <property type="entry name" value="HD-domain/PDEase-like"/>
    <property type="match status" value="1"/>
</dbReference>
<organism evidence="3">
    <name type="scientific">marine sediment metagenome</name>
    <dbReference type="NCBI Taxonomy" id="412755"/>
    <lineage>
        <taxon>unclassified sequences</taxon>
        <taxon>metagenomes</taxon>
        <taxon>ecological metagenomes</taxon>
    </lineage>
</organism>
<dbReference type="SMART" id="SM00471">
    <property type="entry name" value="HDc"/>
    <property type="match status" value="1"/>
</dbReference>
<proteinExistence type="predicted"/>
<evidence type="ECO:0000313" key="3">
    <source>
        <dbReference type="EMBL" id="GAG90001.1"/>
    </source>
</evidence>
<dbReference type="AlphaFoldDB" id="X1D0M8"/>
<gene>
    <name evidence="3" type="ORF">S01H4_23208</name>
</gene>
<feature type="coiled-coil region" evidence="1">
    <location>
        <begin position="1"/>
        <end position="45"/>
    </location>
</feature>
<evidence type="ECO:0000259" key="2">
    <source>
        <dbReference type="PROSITE" id="PS51832"/>
    </source>
</evidence>
<dbReference type="Gene3D" id="1.10.3210.10">
    <property type="entry name" value="Hypothetical protein af1432"/>
    <property type="match status" value="1"/>
</dbReference>
<comment type="caution">
    <text evidence="3">The sequence shown here is derived from an EMBL/GenBank/DDBJ whole genome shotgun (WGS) entry which is preliminary data.</text>
</comment>
<reference evidence="3" key="1">
    <citation type="journal article" date="2014" name="Front. Microbiol.">
        <title>High frequency of phylogenetically diverse reductive dehalogenase-homologous genes in deep subseafloor sedimentary metagenomes.</title>
        <authorList>
            <person name="Kawai M."/>
            <person name="Futagami T."/>
            <person name="Toyoda A."/>
            <person name="Takaki Y."/>
            <person name="Nishi S."/>
            <person name="Hori S."/>
            <person name="Arai W."/>
            <person name="Tsubouchi T."/>
            <person name="Morono Y."/>
            <person name="Uchiyama I."/>
            <person name="Ito T."/>
            <person name="Fujiyama A."/>
            <person name="Inagaki F."/>
            <person name="Takami H."/>
        </authorList>
    </citation>
    <scope>NUCLEOTIDE SEQUENCE</scope>
    <source>
        <strain evidence="3">Expedition CK06-06</strain>
    </source>
</reference>
<dbReference type="PROSITE" id="PS51832">
    <property type="entry name" value="HD_GYP"/>
    <property type="match status" value="1"/>
</dbReference>
<keyword evidence="1" id="KW-0175">Coiled coil</keyword>
<dbReference type="PANTHER" id="PTHR43155">
    <property type="entry name" value="CYCLIC DI-GMP PHOSPHODIESTERASE PA4108-RELATED"/>
    <property type="match status" value="1"/>
</dbReference>